<keyword evidence="9" id="KW-1185">Reference proteome</keyword>
<evidence type="ECO:0000256" key="6">
    <source>
        <dbReference type="SAM" id="MobiDB-lite"/>
    </source>
</evidence>
<dbReference type="InterPro" id="IPR009057">
    <property type="entry name" value="Homeodomain-like_sf"/>
</dbReference>
<dbReference type="InterPro" id="IPR025943">
    <property type="entry name" value="Sigma_54_int_dom_ATP-bd_2"/>
</dbReference>
<dbReference type="Proteomes" id="UP001158049">
    <property type="component" value="Unassembled WGS sequence"/>
</dbReference>
<evidence type="ECO:0000256" key="1">
    <source>
        <dbReference type="ARBA" id="ARBA00022741"/>
    </source>
</evidence>
<dbReference type="SMART" id="SM00382">
    <property type="entry name" value="AAA"/>
    <property type="match status" value="1"/>
</dbReference>
<dbReference type="SUPFAM" id="SSF46689">
    <property type="entry name" value="Homeodomain-like"/>
    <property type="match status" value="1"/>
</dbReference>
<name>A0ABY1PXN8_9BURK</name>
<evidence type="ECO:0000256" key="3">
    <source>
        <dbReference type="ARBA" id="ARBA00023015"/>
    </source>
</evidence>
<dbReference type="PANTHER" id="PTHR32071">
    <property type="entry name" value="TRANSCRIPTIONAL REGULATORY PROTEIN"/>
    <property type="match status" value="1"/>
</dbReference>
<accession>A0ABY1PXN8</accession>
<dbReference type="SUPFAM" id="SSF52540">
    <property type="entry name" value="P-loop containing nucleoside triphosphate hydrolases"/>
    <property type="match status" value="1"/>
</dbReference>
<dbReference type="EMBL" id="FXUL01000002">
    <property type="protein sequence ID" value="SMP47956.1"/>
    <property type="molecule type" value="Genomic_DNA"/>
</dbReference>
<dbReference type="PROSITE" id="PS00676">
    <property type="entry name" value="SIGMA54_INTERACT_2"/>
    <property type="match status" value="1"/>
</dbReference>
<organism evidence="8 9">
    <name type="scientific">Noviherbaspirillum suwonense</name>
    <dbReference type="NCBI Taxonomy" id="1224511"/>
    <lineage>
        <taxon>Bacteria</taxon>
        <taxon>Pseudomonadati</taxon>
        <taxon>Pseudomonadota</taxon>
        <taxon>Betaproteobacteria</taxon>
        <taxon>Burkholderiales</taxon>
        <taxon>Oxalobacteraceae</taxon>
        <taxon>Noviherbaspirillum</taxon>
    </lineage>
</organism>
<dbReference type="Gene3D" id="3.40.50.300">
    <property type="entry name" value="P-loop containing nucleotide triphosphate hydrolases"/>
    <property type="match status" value="1"/>
</dbReference>
<dbReference type="InterPro" id="IPR002078">
    <property type="entry name" value="Sigma_54_int"/>
</dbReference>
<dbReference type="InterPro" id="IPR025944">
    <property type="entry name" value="Sigma_54_int_dom_CS"/>
</dbReference>
<evidence type="ECO:0000256" key="5">
    <source>
        <dbReference type="ARBA" id="ARBA00023163"/>
    </source>
</evidence>
<dbReference type="PROSITE" id="PS00688">
    <property type="entry name" value="SIGMA54_INTERACT_3"/>
    <property type="match status" value="1"/>
</dbReference>
<evidence type="ECO:0000259" key="7">
    <source>
        <dbReference type="PROSITE" id="PS50045"/>
    </source>
</evidence>
<keyword evidence="3" id="KW-0805">Transcription regulation</keyword>
<dbReference type="Gene3D" id="3.30.450.40">
    <property type="match status" value="1"/>
</dbReference>
<dbReference type="InterPro" id="IPR058031">
    <property type="entry name" value="AAA_lid_NorR"/>
</dbReference>
<gene>
    <name evidence="8" type="ORF">SAMN06295970_10285</name>
</gene>
<dbReference type="Pfam" id="PF25601">
    <property type="entry name" value="AAA_lid_14"/>
    <property type="match status" value="1"/>
</dbReference>
<dbReference type="PROSITE" id="PS50045">
    <property type="entry name" value="SIGMA54_INTERACT_4"/>
    <property type="match status" value="1"/>
</dbReference>
<dbReference type="PROSITE" id="PS00675">
    <property type="entry name" value="SIGMA54_INTERACT_1"/>
    <property type="match status" value="1"/>
</dbReference>
<feature type="domain" description="Sigma-54 factor interaction" evidence="7">
    <location>
        <begin position="333"/>
        <end position="560"/>
    </location>
</feature>
<dbReference type="InterPro" id="IPR025662">
    <property type="entry name" value="Sigma_54_int_dom_ATP-bd_1"/>
</dbReference>
<dbReference type="PRINTS" id="PR01590">
    <property type="entry name" value="HTHFIS"/>
</dbReference>
<dbReference type="PANTHER" id="PTHR32071:SF77">
    <property type="entry name" value="TRANSCRIPTIONAL REGULATORY PROTEIN"/>
    <property type="match status" value="1"/>
</dbReference>
<keyword evidence="2" id="KW-0067">ATP-binding</keyword>
<sequence length="658" mass="72489">MLTSNHHCSRIKAAVENISVAALSAPGYITDSWIRCMRDYALDSSIVYEPYIVERVELQERQAKLAHVLSAAKGEMANLFQQIAGSGYAIMLTDADGVLMNFFGDPGFTHAASKTGMMPGAVWSERYQGTNGMGTALLEKRPTMVQQYDHFLFRNTGLICAAAPIFDANGDVLAVLDASGETHLAPKHVLDLVNMSVHTIENRIFLDTYAGQRFIHFHSRAEFVGTPSAGILVMDESDTVMAATRNALLQLGVAAQEVVGHALEEFLNVSFESLVRDTSKLGRPVAPVFDSRFGRRFFAYATAPSQPRLHLCGQPARDADADSEGRTPLQQLQVGPDAAMSHNVQAATRVMNRDVAILLCGETGTGKELFAKAIHMSGPRAQQAFVAINCSSIPESLIESELFGYKPGAFTGASKEGQRGKFFQANGGTLFLDEIGDMPLHLQARLLRVLEEREVVPLGGETPVSIDIRVISATHCDLMEKIERHEFREDLYYRLQGLTLTMPPLRERGDRRQLIAHLLSREQAGCGPLSMTPELLAVLDQYRWPGNIRQLRNVLRTMVALRNADVLDVEDLPPEIRKSSPQPPMPASAHRGEGESCLNPLKQAEREALLQVLEQARWNISTVARQLGVGRNTLYRKLDRLEIHLPDSKKPANAHGLA</sequence>
<dbReference type="SUPFAM" id="SSF55781">
    <property type="entry name" value="GAF domain-like"/>
    <property type="match status" value="1"/>
</dbReference>
<dbReference type="CDD" id="cd00009">
    <property type="entry name" value="AAA"/>
    <property type="match status" value="1"/>
</dbReference>
<dbReference type="InterPro" id="IPR029016">
    <property type="entry name" value="GAF-like_dom_sf"/>
</dbReference>
<keyword evidence="4" id="KW-0238">DNA-binding</keyword>
<evidence type="ECO:0000313" key="8">
    <source>
        <dbReference type="EMBL" id="SMP47956.1"/>
    </source>
</evidence>
<dbReference type="Gene3D" id="1.10.10.60">
    <property type="entry name" value="Homeodomain-like"/>
    <property type="match status" value="1"/>
</dbReference>
<protein>
    <submittedName>
        <fullName evidence="8">Transcriptional regulator of acetoin/glycerol metabolism</fullName>
    </submittedName>
</protein>
<dbReference type="Pfam" id="PF00158">
    <property type="entry name" value="Sigma54_activat"/>
    <property type="match status" value="1"/>
</dbReference>
<dbReference type="Gene3D" id="1.10.8.60">
    <property type="match status" value="1"/>
</dbReference>
<dbReference type="InterPro" id="IPR002197">
    <property type="entry name" value="HTH_Fis"/>
</dbReference>
<comment type="caution">
    <text evidence="8">The sequence shown here is derived from an EMBL/GenBank/DDBJ whole genome shotgun (WGS) entry which is preliminary data.</text>
</comment>
<dbReference type="Pfam" id="PF02954">
    <property type="entry name" value="HTH_8"/>
    <property type="match status" value="1"/>
</dbReference>
<evidence type="ECO:0000256" key="4">
    <source>
        <dbReference type="ARBA" id="ARBA00023125"/>
    </source>
</evidence>
<dbReference type="RefSeq" id="WP_283440895.1">
    <property type="nucleotide sequence ID" value="NZ_FXUL01000002.1"/>
</dbReference>
<keyword evidence="5" id="KW-0804">Transcription</keyword>
<dbReference type="InterPro" id="IPR027417">
    <property type="entry name" value="P-loop_NTPase"/>
</dbReference>
<evidence type="ECO:0000313" key="9">
    <source>
        <dbReference type="Proteomes" id="UP001158049"/>
    </source>
</evidence>
<evidence type="ECO:0000256" key="2">
    <source>
        <dbReference type="ARBA" id="ARBA00022840"/>
    </source>
</evidence>
<feature type="region of interest" description="Disordered" evidence="6">
    <location>
        <begin position="574"/>
        <end position="595"/>
    </location>
</feature>
<keyword evidence="1" id="KW-0547">Nucleotide-binding</keyword>
<proteinExistence type="predicted"/>
<reference evidence="8 9" key="1">
    <citation type="submission" date="2017-05" db="EMBL/GenBank/DDBJ databases">
        <authorList>
            <person name="Varghese N."/>
            <person name="Submissions S."/>
        </authorList>
    </citation>
    <scope>NUCLEOTIDE SEQUENCE [LARGE SCALE GENOMIC DNA]</scope>
    <source>
        <strain evidence="8 9">DSM 26001</strain>
    </source>
</reference>
<dbReference type="InterPro" id="IPR003593">
    <property type="entry name" value="AAA+_ATPase"/>
</dbReference>